<evidence type="ECO:0000313" key="3">
    <source>
        <dbReference type="Proteomes" id="UP000255355"/>
    </source>
</evidence>
<evidence type="ECO:0000313" key="2">
    <source>
        <dbReference type="EMBL" id="RDI55770.1"/>
    </source>
</evidence>
<organism evidence="2 3">
    <name type="scientific">Nocardia mexicana</name>
    <dbReference type="NCBI Taxonomy" id="279262"/>
    <lineage>
        <taxon>Bacteria</taxon>
        <taxon>Bacillati</taxon>
        <taxon>Actinomycetota</taxon>
        <taxon>Actinomycetes</taxon>
        <taxon>Mycobacteriales</taxon>
        <taxon>Nocardiaceae</taxon>
        <taxon>Nocardia</taxon>
    </lineage>
</organism>
<keyword evidence="3" id="KW-1185">Reference proteome</keyword>
<dbReference type="EMBL" id="QQAZ01000001">
    <property type="protein sequence ID" value="RDI55770.1"/>
    <property type="molecule type" value="Genomic_DNA"/>
</dbReference>
<sequence length="296" mass="33819">MGGKPEHGMSTLVRRQLGRALRDARQALGYTLEQVAEAMETSRSTLGRLELGQNEKIRGREIEGLCRFYGLSDERTEYLKSLVAQAHTKSWWQAHRQLVLPEFNAYLEMESGACELSFYQPMVIPGLLQTLDYSKAMERPFLPTDDPALMDQRAALRIQRSAILTRRHRPVRVEFLLHEAVPLTSAVPDRMMAAQLRHVADMGTRENVTVRIVPFAAGFPTGAPVSPYIILDFAPDLRGITEPPVVYTENTIGTMVFEEVDDVERFRQIHERLRTAALDERATRDLLRRLARRYEQ</sequence>
<proteinExistence type="predicted"/>
<dbReference type="InterPro" id="IPR043917">
    <property type="entry name" value="DUF5753"/>
</dbReference>
<protein>
    <submittedName>
        <fullName evidence="2">Helix-turn-helix protein</fullName>
    </submittedName>
</protein>
<dbReference type="Pfam" id="PF19054">
    <property type="entry name" value="DUF5753"/>
    <property type="match status" value="1"/>
</dbReference>
<dbReference type="InterPro" id="IPR001387">
    <property type="entry name" value="Cro/C1-type_HTH"/>
</dbReference>
<dbReference type="Proteomes" id="UP000255355">
    <property type="component" value="Unassembled WGS sequence"/>
</dbReference>
<dbReference type="InterPro" id="IPR010982">
    <property type="entry name" value="Lambda_DNA-bd_dom_sf"/>
</dbReference>
<dbReference type="STRING" id="1210089.GCA_001613165_04173"/>
<accession>A0A370HG82</accession>
<feature type="domain" description="HTH cro/C1-type" evidence="1">
    <location>
        <begin position="21"/>
        <end position="75"/>
    </location>
</feature>
<dbReference type="Gene3D" id="1.10.260.40">
    <property type="entry name" value="lambda repressor-like DNA-binding domains"/>
    <property type="match status" value="1"/>
</dbReference>
<comment type="caution">
    <text evidence="2">The sequence shown here is derived from an EMBL/GenBank/DDBJ whole genome shotgun (WGS) entry which is preliminary data.</text>
</comment>
<dbReference type="PROSITE" id="PS50943">
    <property type="entry name" value="HTH_CROC1"/>
    <property type="match status" value="1"/>
</dbReference>
<dbReference type="CDD" id="cd00093">
    <property type="entry name" value="HTH_XRE"/>
    <property type="match status" value="1"/>
</dbReference>
<dbReference type="GO" id="GO:0003677">
    <property type="term" value="F:DNA binding"/>
    <property type="evidence" value="ECO:0007669"/>
    <property type="project" value="InterPro"/>
</dbReference>
<reference evidence="2 3" key="1">
    <citation type="submission" date="2018-07" db="EMBL/GenBank/DDBJ databases">
        <title>Genomic Encyclopedia of Type Strains, Phase IV (KMG-IV): sequencing the most valuable type-strain genomes for metagenomic binning, comparative biology and taxonomic classification.</title>
        <authorList>
            <person name="Goeker M."/>
        </authorList>
    </citation>
    <scope>NUCLEOTIDE SEQUENCE [LARGE SCALE GENOMIC DNA]</scope>
    <source>
        <strain evidence="2 3">DSM 44952</strain>
    </source>
</reference>
<evidence type="ECO:0000259" key="1">
    <source>
        <dbReference type="PROSITE" id="PS50943"/>
    </source>
</evidence>
<dbReference type="SUPFAM" id="SSF47413">
    <property type="entry name" value="lambda repressor-like DNA-binding domains"/>
    <property type="match status" value="1"/>
</dbReference>
<name>A0A370HG82_9NOCA</name>
<gene>
    <name evidence="2" type="ORF">DFR68_101604</name>
</gene>
<dbReference type="AlphaFoldDB" id="A0A370HG82"/>
<dbReference type="SMART" id="SM00530">
    <property type="entry name" value="HTH_XRE"/>
    <property type="match status" value="1"/>
</dbReference>
<dbReference type="Pfam" id="PF13560">
    <property type="entry name" value="HTH_31"/>
    <property type="match status" value="1"/>
</dbReference>